<feature type="compositionally biased region" description="Low complexity" evidence="11">
    <location>
        <begin position="657"/>
        <end position="669"/>
    </location>
</feature>
<reference evidence="14" key="1">
    <citation type="journal article" date="2013" name="Genetics">
        <title>The draft genome and transcriptome of Panagrellus redivivus are shaped by the harsh demands of a free-living lifestyle.</title>
        <authorList>
            <person name="Srinivasan J."/>
            <person name="Dillman A.R."/>
            <person name="Macchietto M.G."/>
            <person name="Heikkinen L."/>
            <person name="Lakso M."/>
            <person name="Fracchia K.M."/>
            <person name="Antoshechkin I."/>
            <person name="Mortazavi A."/>
            <person name="Wong G."/>
            <person name="Sternberg P.W."/>
        </authorList>
    </citation>
    <scope>NUCLEOTIDE SEQUENCE [LARGE SCALE GENOMIC DNA]</scope>
    <source>
        <strain evidence="14">MT8872</strain>
    </source>
</reference>
<dbReference type="Pfam" id="PF00105">
    <property type="entry name" value="zf-C4"/>
    <property type="match status" value="1"/>
</dbReference>
<evidence type="ECO:0000256" key="10">
    <source>
        <dbReference type="ARBA" id="ARBA00023242"/>
    </source>
</evidence>
<keyword evidence="5" id="KW-0862">Zinc</keyword>
<dbReference type="PANTHER" id="PTHR24082:SF334">
    <property type="entry name" value="NUCLEAR HORMONE RECEPTOR FAMILY MEMBER NHR-85"/>
    <property type="match status" value="1"/>
</dbReference>
<dbReference type="GO" id="GO:0005634">
    <property type="term" value="C:nucleus"/>
    <property type="evidence" value="ECO:0007669"/>
    <property type="project" value="UniProtKB-SubCell"/>
</dbReference>
<dbReference type="GO" id="GO:0030154">
    <property type="term" value="P:cell differentiation"/>
    <property type="evidence" value="ECO:0007669"/>
    <property type="project" value="TreeGrafter"/>
</dbReference>
<dbReference type="SMART" id="SM00399">
    <property type="entry name" value="ZnF_C4"/>
    <property type="match status" value="1"/>
</dbReference>
<dbReference type="PROSITE" id="PS51843">
    <property type="entry name" value="NR_LBD"/>
    <property type="match status" value="1"/>
</dbReference>
<evidence type="ECO:0000256" key="5">
    <source>
        <dbReference type="ARBA" id="ARBA00022833"/>
    </source>
</evidence>
<dbReference type="PROSITE" id="PS51030">
    <property type="entry name" value="NUCLEAR_REC_DBD_2"/>
    <property type="match status" value="1"/>
</dbReference>
<evidence type="ECO:0000256" key="6">
    <source>
        <dbReference type="ARBA" id="ARBA00023015"/>
    </source>
</evidence>
<dbReference type="PROSITE" id="PS00031">
    <property type="entry name" value="NUCLEAR_REC_DBD_1"/>
    <property type="match status" value="1"/>
</dbReference>
<dbReference type="PRINTS" id="PR00398">
    <property type="entry name" value="STRDHORMONER"/>
</dbReference>
<dbReference type="InterPro" id="IPR000536">
    <property type="entry name" value="Nucl_hrmn_rcpt_lig-bd"/>
</dbReference>
<evidence type="ECO:0000256" key="9">
    <source>
        <dbReference type="ARBA" id="ARBA00023170"/>
    </source>
</evidence>
<proteinExistence type="inferred from homology"/>
<dbReference type="InterPro" id="IPR050234">
    <property type="entry name" value="Nuclear_hormone_rcpt_NR1"/>
</dbReference>
<dbReference type="InterPro" id="IPR001723">
    <property type="entry name" value="Nuclear_hrmn_rcpt"/>
</dbReference>
<dbReference type="GO" id="GO:0008270">
    <property type="term" value="F:zinc ion binding"/>
    <property type="evidence" value="ECO:0007669"/>
    <property type="project" value="UniProtKB-KW"/>
</dbReference>
<comment type="subcellular location">
    <subcellularLocation>
        <location evidence="1">Nucleus</location>
    </subcellularLocation>
</comment>
<dbReference type="Gene3D" id="3.30.50.10">
    <property type="entry name" value="Erythroid Transcription Factor GATA-1, subunit A"/>
    <property type="match status" value="1"/>
</dbReference>
<evidence type="ECO:0000256" key="1">
    <source>
        <dbReference type="ARBA" id="ARBA00004123"/>
    </source>
</evidence>
<keyword evidence="6" id="KW-0805">Transcription regulation</keyword>
<evidence type="ECO:0000259" key="12">
    <source>
        <dbReference type="PROSITE" id="PS51030"/>
    </source>
</evidence>
<dbReference type="SMART" id="SM00430">
    <property type="entry name" value="HOLI"/>
    <property type="match status" value="1"/>
</dbReference>
<dbReference type="InterPro" id="IPR013088">
    <property type="entry name" value="Znf_NHR/GATA"/>
</dbReference>
<feature type="compositionally biased region" description="Low complexity" evidence="11">
    <location>
        <begin position="685"/>
        <end position="701"/>
    </location>
</feature>
<dbReference type="Proteomes" id="UP000492821">
    <property type="component" value="Unassembled WGS sequence"/>
</dbReference>
<dbReference type="FunFam" id="3.30.50.10:FF:000030">
    <property type="entry name" value="Nuclear Hormone Receptor family"/>
    <property type="match status" value="1"/>
</dbReference>
<dbReference type="CDD" id="cd07166">
    <property type="entry name" value="NR_DBD_REV_ERB"/>
    <property type="match status" value="1"/>
</dbReference>
<evidence type="ECO:0000313" key="14">
    <source>
        <dbReference type="Proteomes" id="UP000492821"/>
    </source>
</evidence>
<keyword evidence="9" id="KW-0675">Receptor</keyword>
<evidence type="ECO:0000256" key="7">
    <source>
        <dbReference type="ARBA" id="ARBA00023125"/>
    </source>
</evidence>
<dbReference type="GO" id="GO:0045944">
    <property type="term" value="P:positive regulation of transcription by RNA polymerase II"/>
    <property type="evidence" value="ECO:0007669"/>
    <property type="project" value="TreeGrafter"/>
</dbReference>
<feature type="domain" description="NR LBD" evidence="13">
    <location>
        <begin position="352"/>
        <end position="587"/>
    </location>
</feature>
<dbReference type="GO" id="GO:0000122">
    <property type="term" value="P:negative regulation of transcription by RNA polymerase II"/>
    <property type="evidence" value="ECO:0007669"/>
    <property type="project" value="TreeGrafter"/>
</dbReference>
<feature type="region of interest" description="Disordered" evidence="11">
    <location>
        <begin position="22"/>
        <end position="56"/>
    </location>
</feature>
<dbReference type="GO" id="GO:0009755">
    <property type="term" value="P:hormone-mediated signaling pathway"/>
    <property type="evidence" value="ECO:0007669"/>
    <property type="project" value="TreeGrafter"/>
</dbReference>
<sequence length="724" mass="77974">MDTIALMQHLLPHLAASSAAQPLPPTSIGAHPSYSHTSLHQNRHHPYLSSSASSSGSSNYGIIKISPTTAVVDAATGLPTAAVAEGAPPGHHGQSTYMQLTSASEAALPPETASTSSAPDLVRTYMAAVHAAAYTPEHNYGYHVPQPVASVMSNQPTPSVSTSNGTPNNSDAFLTLALSHLVCREPDSSSTKDDSRSTSNDGIASRSGLLCQVCSDTASGFHYGVFACEGCKGFFRRSIQQKISYRPCSRAQQCAIVRNNRNRCQYCRLKKCVAVGMSRDAVRFGRVPKREKVKMVEEMQRASVRSLMDSLSVEIENDNTVATAVEWGFQELGDNLRKEMASGNLASTCGASVSDQVQRLLSGFSASIATAIVDSFGGSNACPVKSDSYIPVIKSVVAFSESIKGFGMLYREDRLRLLKNSLFQVLLLRFSTLRNAESNEYLFNATPSRSFNDPTISNTKLNADTICDFVMRFRALRLTDRQLALFTALVMCQAEGGCNSATSFEMTQANLIKLLQDRIWAILQKTFYGAGPIELMTVQSLFSSLADLKRIQEMHESCMRMTAFALNTTTLNSVSLPVASVPKIEFGNNVEAAQHARSTPQASIPQAASPFPAFKMPAVLTPAPTRVLTPVTPMLSVRERHPAVASLLAKPPPNVVTSSSSASTSTNSTKDNGFIDIETTDDEVPSSTATTSSTPVKPATPEITINVTDDDDQPLNLCMRDRHC</sequence>
<evidence type="ECO:0000259" key="13">
    <source>
        <dbReference type="PROSITE" id="PS51843"/>
    </source>
</evidence>
<evidence type="ECO:0000256" key="4">
    <source>
        <dbReference type="ARBA" id="ARBA00022771"/>
    </source>
</evidence>
<comment type="similarity">
    <text evidence="2">Belongs to the nuclear hormone receptor family.</text>
</comment>
<evidence type="ECO:0000256" key="11">
    <source>
        <dbReference type="SAM" id="MobiDB-lite"/>
    </source>
</evidence>
<keyword evidence="4" id="KW-0863">Zinc-finger</keyword>
<accession>A0A7E4ZYX7</accession>
<dbReference type="SUPFAM" id="SSF57716">
    <property type="entry name" value="Glucocorticoid receptor-like (DNA-binding domain)"/>
    <property type="match status" value="1"/>
</dbReference>
<organism evidence="14 15">
    <name type="scientific">Panagrellus redivivus</name>
    <name type="common">Microworm</name>
    <dbReference type="NCBI Taxonomy" id="6233"/>
    <lineage>
        <taxon>Eukaryota</taxon>
        <taxon>Metazoa</taxon>
        <taxon>Ecdysozoa</taxon>
        <taxon>Nematoda</taxon>
        <taxon>Chromadorea</taxon>
        <taxon>Rhabditida</taxon>
        <taxon>Tylenchina</taxon>
        <taxon>Panagrolaimomorpha</taxon>
        <taxon>Panagrolaimoidea</taxon>
        <taxon>Panagrolaimidae</taxon>
        <taxon>Panagrellus</taxon>
    </lineage>
</organism>
<dbReference type="InterPro" id="IPR035500">
    <property type="entry name" value="NHR-like_dom_sf"/>
</dbReference>
<keyword evidence="7" id="KW-0238">DNA-binding</keyword>
<dbReference type="WBParaSite" id="Pan_g4374.t1">
    <property type="protein sequence ID" value="Pan_g4374.t1"/>
    <property type="gene ID" value="Pan_g4374"/>
</dbReference>
<feature type="domain" description="Nuclear receptor" evidence="12">
    <location>
        <begin position="208"/>
        <end position="284"/>
    </location>
</feature>
<keyword evidence="10" id="KW-0539">Nucleus</keyword>
<keyword evidence="3" id="KW-0479">Metal-binding</keyword>
<dbReference type="GO" id="GO:0000978">
    <property type="term" value="F:RNA polymerase II cis-regulatory region sequence-specific DNA binding"/>
    <property type="evidence" value="ECO:0007669"/>
    <property type="project" value="TreeGrafter"/>
</dbReference>
<evidence type="ECO:0000256" key="3">
    <source>
        <dbReference type="ARBA" id="ARBA00022723"/>
    </source>
</evidence>
<dbReference type="PANTHER" id="PTHR24082">
    <property type="entry name" value="NUCLEAR HORMONE RECEPTOR"/>
    <property type="match status" value="1"/>
</dbReference>
<dbReference type="PRINTS" id="PR00047">
    <property type="entry name" value="STROIDFINGER"/>
</dbReference>
<evidence type="ECO:0000256" key="8">
    <source>
        <dbReference type="ARBA" id="ARBA00023163"/>
    </source>
</evidence>
<dbReference type="Gene3D" id="1.10.565.10">
    <property type="entry name" value="Retinoid X Receptor"/>
    <property type="match status" value="1"/>
</dbReference>
<keyword evidence="8" id="KW-0804">Transcription</keyword>
<keyword evidence="14" id="KW-1185">Reference proteome</keyword>
<evidence type="ECO:0000256" key="2">
    <source>
        <dbReference type="ARBA" id="ARBA00005993"/>
    </source>
</evidence>
<dbReference type="InterPro" id="IPR001628">
    <property type="entry name" value="Znf_hrmn_rcpt"/>
</dbReference>
<evidence type="ECO:0000313" key="15">
    <source>
        <dbReference type="WBParaSite" id="Pan_g4374.t1"/>
    </source>
</evidence>
<dbReference type="SUPFAM" id="SSF48508">
    <property type="entry name" value="Nuclear receptor ligand-binding domain"/>
    <property type="match status" value="1"/>
</dbReference>
<feature type="region of interest" description="Disordered" evidence="11">
    <location>
        <begin position="649"/>
        <end position="713"/>
    </location>
</feature>
<name>A0A7E4ZYX7_PANRE</name>
<protein>
    <submittedName>
        <fullName evidence="15">Nuclear receptor domain-containing protein</fullName>
    </submittedName>
</protein>
<dbReference type="GO" id="GO:0004879">
    <property type="term" value="F:nuclear receptor activity"/>
    <property type="evidence" value="ECO:0007669"/>
    <property type="project" value="TreeGrafter"/>
</dbReference>
<dbReference type="AlphaFoldDB" id="A0A7E4ZYX7"/>
<reference evidence="15" key="2">
    <citation type="submission" date="2020-10" db="UniProtKB">
        <authorList>
            <consortium name="WormBaseParasite"/>
        </authorList>
    </citation>
    <scope>IDENTIFICATION</scope>
</reference>